<sequence>MFPWNMFPFKQDMSQLLQNMDVPNLSKYMNQAFSQAMPDNWQEMFNQNGASDQDNASSASSVNEKKVKINIFETLDFIFIQLTVEQKEWLERVKIFHTSHQAILENIPEAGDKQTIALPALVKRKGTTAQYRNGILEIRLIKNKETQLTEINILY</sequence>
<dbReference type="AlphaFoldDB" id="A0A0A6VCI2"/>
<dbReference type="SUPFAM" id="SSF49764">
    <property type="entry name" value="HSP20-like chaperones"/>
    <property type="match status" value="1"/>
</dbReference>
<dbReference type="RefSeq" id="WP_025729307.1">
    <property type="nucleotide sequence ID" value="NZ_JAAIWK010000009.1"/>
</dbReference>
<proteinExistence type="predicted"/>
<dbReference type="EMBL" id="JAAIWK010000009">
    <property type="protein sequence ID" value="NEY19848.1"/>
    <property type="molecule type" value="Genomic_DNA"/>
</dbReference>
<evidence type="ECO:0000313" key="4">
    <source>
        <dbReference type="Proteomes" id="UP000476934"/>
    </source>
</evidence>
<dbReference type="InterPro" id="IPR008978">
    <property type="entry name" value="HSP20-like_chaperone"/>
</dbReference>
<evidence type="ECO:0008006" key="5">
    <source>
        <dbReference type="Google" id="ProtNLM"/>
    </source>
</evidence>
<dbReference type="Gene3D" id="2.60.40.790">
    <property type="match status" value="1"/>
</dbReference>
<accession>A0A0A6VCI2</accession>
<organism evidence="1 3">
    <name type="scientific">Heyndrickxia ginsengihumi</name>
    <dbReference type="NCBI Taxonomy" id="363870"/>
    <lineage>
        <taxon>Bacteria</taxon>
        <taxon>Bacillati</taxon>
        <taxon>Bacillota</taxon>
        <taxon>Bacilli</taxon>
        <taxon>Bacillales</taxon>
        <taxon>Bacillaceae</taxon>
        <taxon>Heyndrickxia</taxon>
    </lineage>
</organism>
<comment type="caution">
    <text evidence="1">The sequence shown here is derived from an EMBL/GenBank/DDBJ whole genome shotgun (WGS) entry which is preliminary data.</text>
</comment>
<dbReference type="CDD" id="cd06464">
    <property type="entry name" value="ACD_sHsps-like"/>
    <property type="match status" value="1"/>
</dbReference>
<evidence type="ECO:0000313" key="2">
    <source>
        <dbReference type="EMBL" id="NEY19848.1"/>
    </source>
</evidence>
<dbReference type="EMBL" id="JRUN01000080">
    <property type="protein sequence ID" value="KHD84239.1"/>
    <property type="molecule type" value="Genomic_DNA"/>
</dbReference>
<evidence type="ECO:0000313" key="1">
    <source>
        <dbReference type="EMBL" id="KHD84239.1"/>
    </source>
</evidence>
<name>A0A0A6VCI2_9BACI</name>
<evidence type="ECO:0000313" key="3">
    <source>
        <dbReference type="Proteomes" id="UP000030588"/>
    </source>
</evidence>
<keyword evidence="4" id="KW-1185">Reference proteome</keyword>
<protein>
    <recommendedName>
        <fullName evidence="5">Spore coat protein</fullName>
    </recommendedName>
</protein>
<gene>
    <name evidence="2" type="ORF">G4D61_07680</name>
    <name evidence="1" type="ORF">NG54_16830</name>
</gene>
<reference evidence="1 3" key="1">
    <citation type="submission" date="2014-10" db="EMBL/GenBank/DDBJ databases">
        <title>Draft genome of phytase producing Bacillus ginsengihumi strain M2.11.</title>
        <authorList>
            <person name="Toymentseva A."/>
            <person name="Boulygina E.A."/>
            <person name="Kazakov S.V."/>
            <person name="Kayumov I."/>
            <person name="Suleimanova A.D."/>
            <person name="Mardanova A.M."/>
            <person name="Maria S.N."/>
            <person name="Sergey M.Y."/>
            <person name="Sharipova M.R."/>
        </authorList>
    </citation>
    <scope>NUCLEOTIDE SEQUENCE [LARGE SCALE GENOMIC DNA]</scope>
    <source>
        <strain evidence="1 3">M2.11</strain>
    </source>
</reference>
<dbReference type="Proteomes" id="UP000476934">
    <property type="component" value="Unassembled WGS sequence"/>
</dbReference>
<reference evidence="2 4" key="2">
    <citation type="submission" date="2020-02" db="EMBL/GenBank/DDBJ databases">
        <authorList>
            <person name="Feng H."/>
        </authorList>
    </citation>
    <scope>NUCLEOTIDE SEQUENCE [LARGE SCALE GENOMIC DNA]</scope>
    <source>
        <strain evidence="2 4">Gsoil 114</strain>
    </source>
</reference>
<reference evidence="2 4" key="3">
    <citation type="submission" date="2020-03" db="EMBL/GenBank/DDBJ databases">
        <title>Bacillus aquiflavi sp. nov., isolated from yellow water of strong flavor Chinese baijiu in Yibin region of China.</title>
        <authorList>
            <person name="Xie J."/>
        </authorList>
    </citation>
    <scope>NUCLEOTIDE SEQUENCE [LARGE SCALE GENOMIC DNA]</scope>
    <source>
        <strain evidence="2 4">Gsoil 114</strain>
    </source>
</reference>
<dbReference type="Proteomes" id="UP000030588">
    <property type="component" value="Unassembled WGS sequence"/>
</dbReference>
<dbReference type="OrthoDB" id="2905328at2"/>